<dbReference type="Pfam" id="PF02931">
    <property type="entry name" value="Neur_chan_LBD"/>
    <property type="match status" value="1"/>
</dbReference>
<comment type="similarity">
    <text evidence="5">Belongs to the ligand-gated ion channel (TC 1.A.9) family.</text>
</comment>
<evidence type="ECO:0000313" key="7">
    <source>
        <dbReference type="Proteomes" id="UP000749559"/>
    </source>
</evidence>
<keyword evidence="5" id="KW-0406">Ion transport</keyword>
<feature type="transmembrane region" description="Helical" evidence="5">
    <location>
        <begin position="307"/>
        <end position="330"/>
    </location>
</feature>
<dbReference type="InterPro" id="IPR036734">
    <property type="entry name" value="Neur_chan_lig-bd_sf"/>
</dbReference>
<evidence type="ECO:0000313" key="6">
    <source>
        <dbReference type="EMBL" id="CAH1785136.1"/>
    </source>
</evidence>
<keyword evidence="5" id="KW-0813">Transport</keyword>
<keyword evidence="5" id="KW-0407">Ion channel</keyword>
<organism evidence="6 7">
    <name type="scientific">Owenia fusiformis</name>
    <name type="common">Polychaete worm</name>
    <dbReference type="NCBI Taxonomy" id="6347"/>
    <lineage>
        <taxon>Eukaryota</taxon>
        <taxon>Metazoa</taxon>
        <taxon>Spiralia</taxon>
        <taxon>Lophotrochozoa</taxon>
        <taxon>Annelida</taxon>
        <taxon>Polychaeta</taxon>
        <taxon>Sedentaria</taxon>
        <taxon>Canalipalpata</taxon>
        <taxon>Sabellida</taxon>
        <taxon>Oweniida</taxon>
        <taxon>Oweniidae</taxon>
        <taxon>Owenia</taxon>
    </lineage>
</organism>
<feature type="transmembrane region" description="Helical" evidence="5">
    <location>
        <begin position="247"/>
        <end position="270"/>
    </location>
</feature>
<feature type="signal peptide" evidence="5">
    <location>
        <begin position="1"/>
        <end position="23"/>
    </location>
</feature>
<keyword evidence="5" id="KW-0732">Signal</keyword>
<dbReference type="PANTHER" id="PTHR18945">
    <property type="entry name" value="NEUROTRANSMITTER GATED ION CHANNEL"/>
    <property type="match status" value="1"/>
</dbReference>
<feature type="transmembrane region" description="Helical" evidence="5">
    <location>
        <begin position="277"/>
        <end position="295"/>
    </location>
</feature>
<keyword evidence="4 5" id="KW-0472">Membrane</keyword>
<dbReference type="OrthoDB" id="5975154at2759"/>
<evidence type="ECO:0000256" key="1">
    <source>
        <dbReference type="ARBA" id="ARBA00004141"/>
    </source>
</evidence>
<evidence type="ECO:0000256" key="3">
    <source>
        <dbReference type="ARBA" id="ARBA00022989"/>
    </source>
</evidence>
<comment type="caution">
    <text evidence="6">The sequence shown here is derived from an EMBL/GenBank/DDBJ whole genome shotgun (WGS) entry which is preliminary data.</text>
</comment>
<feature type="chain" id="PRO_5042621036" evidence="5">
    <location>
        <begin position="24"/>
        <end position="481"/>
    </location>
</feature>
<comment type="subcellular location">
    <subcellularLocation>
        <location evidence="1">Membrane</location>
        <topology evidence="1">Multi-pass membrane protein</topology>
    </subcellularLocation>
</comment>
<dbReference type="EMBL" id="CAIIXF020000005">
    <property type="protein sequence ID" value="CAH1785136.1"/>
    <property type="molecule type" value="Genomic_DNA"/>
</dbReference>
<dbReference type="InterPro" id="IPR006201">
    <property type="entry name" value="Neur_channel"/>
</dbReference>
<dbReference type="PRINTS" id="PR00252">
    <property type="entry name" value="NRIONCHANNEL"/>
</dbReference>
<dbReference type="GO" id="GO:0004888">
    <property type="term" value="F:transmembrane signaling receptor activity"/>
    <property type="evidence" value="ECO:0007669"/>
    <property type="project" value="InterPro"/>
</dbReference>
<dbReference type="CDD" id="cd19051">
    <property type="entry name" value="LGIC_TM_cation"/>
    <property type="match status" value="1"/>
</dbReference>
<dbReference type="InterPro" id="IPR006029">
    <property type="entry name" value="Neurotrans-gated_channel_TM"/>
</dbReference>
<dbReference type="SUPFAM" id="SSF90112">
    <property type="entry name" value="Neurotransmitter-gated ion-channel transmembrane pore"/>
    <property type="match status" value="1"/>
</dbReference>
<reference evidence="6" key="1">
    <citation type="submission" date="2022-03" db="EMBL/GenBank/DDBJ databases">
        <authorList>
            <person name="Martin C."/>
        </authorList>
    </citation>
    <scope>NUCLEOTIDE SEQUENCE</scope>
</reference>
<dbReference type="GO" id="GO:0016020">
    <property type="term" value="C:membrane"/>
    <property type="evidence" value="ECO:0007669"/>
    <property type="project" value="UniProtKB-SubCell"/>
</dbReference>
<keyword evidence="7" id="KW-1185">Reference proteome</keyword>
<dbReference type="AlphaFoldDB" id="A0A8J1T5J7"/>
<dbReference type="InterPro" id="IPR018000">
    <property type="entry name" value="Neurotransmitter_ion_chnl_CS"/>
</dbReference>
<evidence type="ECO:0000256" key="5">
    <source>
        <dbReference type="RuleBase" id="RU000687"/>
    </source>
</evidence>
<proteinExistence type="inferred from homology"/>
<dbReference type="CDD" id="cd18997">
    <property type="entry name" value="LGIC_ECD_nAChR"/>
    <property type="match status" value="1"/>
</dbReference>
<keyword evidence="2 5" id="KW-0812">Transmembrane</keyword>
<protein>
    <submittedName>
        <fullName evidence="6">Uncharacterized protein</fullName>
    </submittedName>
</protein>
<dbReference type="SUPFAM" id="SSF63712">
    <property type="entry name" value="Nicotinic receptor ligand binding domain-like"/>
    <property type="match status" value="1"/>
</dbReference>
<dbReference type="NCBIfam" id="TIGR00860">
    <property type="entry name" value="LIC"/>
    <property type="match status" value="1"/>
</dbReference>
<keyword evidence="3 5" id="KW-1133">Transmembrane helix</keyword>
<evidence type="ECO:0000256" key="4">
    <source>
        <dbReference type="ARBA" id="ARBA00023136"/>
    </source>
</evidence>
<evidence type="ECO:0000256" key="2">
    <source>
        <dbReference type="ARBA" id="ARBA00022692"/>
    </source>
</evidence>
<dbReference type="Gene3D" id="1.20.58.390">
    <property type="entry name" value="Neurotransmitter-gated ion-channel transmembrane domain"/>
    <property type="match status" value="2"/>
</dbReference>
<sequence>MDYRALFLFWIAGILTLITLTDSQSVQKDPKKNDPEKRLFNKLFKSYRTSVRPIFQKSQPVKVEVNIDLHQIVELSEKSQFLHMSLWVRMSWIDEHLTWDQDKFEGLAEIQVPSRDIWKPDITIVNNVDDSKSAMKLFSDTPAKVYPNGTVYWLTSSLCKISCKINVENFPFDEQHCTIVLSPWTSDIRFINLTYGEPEGNSGPFVIHGVWDLQGIPVEREEVLYPCCPDPYVEVRYTVVVRRQPNFYLYNQLFPCIPLMLISVLVFCLPTESGERASLAVTLLLAMTVFLNFISENMPPTSEVVPLLAQFFGAAIVLLSVCTSVTVLILNIHYQGEHGKPTPKWLKVIFLDYIGHYLHIKRKPKDRVNESKDGTDGVEKNGTFHASSLNTVYDNRNGDMDMLVSQDSLGHQMQNINCVLALLHEEITTRNREKSRAEDIKEEWQLIAMTFDRMLFIVFIICNVLVNVSIFTKVAFVYVDH</sequence>
<accession>A0A8J1T5J7</accession>
<dbReference type="InterPro" id="IPR006202">
    <property type="entry name" value="Neur_chan_lig-bd"/>
</dbReference>
<dbReference type="Pfam" id="PF02932">
    <property type="entry name" value="Neur_chan_memb"/>
    <property type="match status" value="1"/>
</dbReference>
<dbReference type="GO" id="GO:0005230">
    <property type="term" value="F:extracellular ligand-gated monoatomic ion channel activity"/>
    <property type="evidence" value="ECO:0007669"/>
    <property type="project" value="InterPro"/>
</dbReference>
<dbReference type="InterPro" id="IPR036719">
    <property type="entry name" value="Neuro-gated_channel_TM_sf"/>
</dbReference>
<name>A0A8J1T5J7_OWEFU</name>
<dbReference type="FunFam" id="2.70.170.10:FF:000030">
    <property type="entry name" value="AcetylCholine Receptor"/>
    <property type="match status" value="1"/>
</dbReference>
<dbReference type="PROSITE" id="PS00236">
    <property type="entry name" value="NEUROTR_ION_CHANNEL"/>
    <property type="match status" value="1"/>
</dbReference>
<dbReference type="FunFam" id="1.20.58.390:FF:000043">
    <property type="entry name" value="AcetylCholine Receptor"/>
    <property type="match status" value="1"/>
</dbReference>
<dbReference type="Proteomes" id="UP000749559">
    <property type="component" value="Unassembled WGS sequence"/>
</dbReference>
<gene>
    <name evidence="6" type="ORF">OFUS_LOCUS11239</name>
</gene>
<dbReference type="InterPro" id="IPR038050">
    <property type="entry name" value="Neuro_actylchol_rec"/>
</dbReference>
<feature type="transmembrane region" description="Helical" evidence="5">
    <location>
        <begin position="455"/>
        <end position="479"/>
    </location>
</feature>
<dbReference type="Gene3D" id="2.70.170.10">
    <property type="entry name" value="Neurotransmitter-gated ion-channel ligand-binding domain"/>
    <property type="match status" value="1"/>
</dbReference>